<evidence type="ECO:0000313" key="6">
    <source>
        <dbReference type="Proteomes" id="UP000054099"/>
    </source>
</evidence>
<dbReference type="Gene3D" id="3.30.465.10">
    <property type="match status" value="1"/>
</dbReference>
<keyword evidence="1" id="KW-0285">Flavoprotein</keyword>
<dbReference type="SUPFAM" id="SSF55447">
    <property type="entry name" value="CO dehydrogenase flavoprotein C-terminal domain-like"/>
    <property type="match status" value="1"/>
</dbReference>
<dbReference type="Pfam" id="PF00941">
    <property type="entry name" value="FAD_binding_5"/>
    <property type="match status" value="1"/>
</dbReference>
<keyword evidence="6" id="KW-1185">Reference proteome</keyword>
<dbReference type="RefSeq" id="WP_061972334.1">
    <property type="nucleotide sequence ID" value="NZ_FMAV01000002.1"/>
</dbReference>
<dbReference type="InterPro" id="IPR016169">
    <property type="entry name" value="FAD-bd_PCMH_sub2"/>
</dbReference>
<name>A0A0V8J8I3_9BACL</name>
<dbReference type="InterPro" id="IPR016167">
    <property type="entry name" value="FAD-bd_PCMH_sub1"/>
</dbReference>
<organism evidence="5 6">
    <name type="scientific">Fictibacillus enclensis</name>
    <dbReference type="NCBI Taxonomy" id="1017270"/>
    <lineage>
        <taxon>Bacteria</taxon>
        <taxon>Bacillati</taxon>
        <taxon>Bacillota</taxon>
        <taxon>Bacilli</taxon>
        <taxon>Bacillales</taxon>
        <taxon>Fictibacillaceae</taxon>
        <taxon>Fictibacillus</taxon>
    </lineage>
</organism>
<gene>
    <name evidence="5" type="ORF">AS030_13115</name>
</gene>
<protein>
    <submittedName>
        <fullName evidence="5">Xanthine dehydrogenase</fullName>
    </submittedName>
</protein>
<dbReference type="EMBL" id="LNQN01000002">
    <property type="protein sequence ID" value="KSU83495.1"/>
    <property type="molecule type" value="Genomic_DNA"/>
</dbReference>
<dbReference type="SMART" id="SM01092">
    <property type="entry name" value="CO_deh_flav_C"/>
    <property type="match status" value="1"/>
</dbReference>
<evidence type="ECO:0000256" key="1">
    <source>
        <dbReference type="ARBA" id="ARBA00022630"/>
    </source>
</evidence>
<evidence type="ECO:0000313" key="5">
    <source>
        <dbReference type="EMBL" id="KSU83495.1"/>
    </source>
</evidence>
<dbReference type="InterPro" id="IPR005107">
    <property type="entry name" value="CO_DH_flav_C"/>
</dbReference>
<dbReference type="Proteomes" id="UP000054099">
    <property type="component" value="Unassembled WGS sequence"/>
</dbReference>
<evidence type="ECO:0000256" key="2">
    <source>
        <dbReference type="ARBA" id="ARBA00022827"/>
    </source>
</evidence>
<dbReference type="InterPro" id="IPR016166">
    <property type="entry name" value="FAD-bd_PCMH"/>
</dbReference>
<comment type="caution">
    <text evidence="5">The sequence shown here is derived from an EMBL/GenBank/DDBJ whole genome shotgun (WGS) entry which is preliminary data.</text>
</comment>
<dbReference type="Gene3D" id="3.30.390.50">
    <property type="entry name" value="CO dehydrogenase flavoprotein, C-terminal domain"/>
    <property type="match status" value="1"/>
</dbReference>
<dbReference type="InterPro" id="IPR036683">
    <property type="entry name" value="CO_DH_flav_C_dom_sf"/>
</dbReference>
<dbReference type="AlphaFoldDB" id="A0A0V8J8I3"/>
<dbReference type="InterPro" id="IPR002346">
    <property type="entry name" value="Mopterin_DH_FAD-bd"/>
</dbReference>
<dbReference type="InterPro" id="IPR036318">
    <property type="entry name" value="FAD-bd_PCMH-like_sf"/>
</dbReference>
<dbReference type="OrthoDB" id="9774454at2"/>
<dbReference type="PANTHER" id="PTHR42659:SF2">
    <property type="entry name" value="XANTHINE DEHYDROGENASE SUBUNIT C-RELATED"/>
    <property type="match status" value="1"/>
</dbReference>
<evidence type="ECO:0000259" key="4">
    <source>
        <dbReference type="PROSITE" id="PS51387"/>
    </source>
</evidence>
<dbReference type="InterPro" id="IPR051312">
    <property type="entry name" value="Diverse_Substr_Oxidored"/>
</dbReference>
<proteinExistence type="predicted"/>
<accession>A0A0V8J8I3</accession>
<dbReference type="GO" id="GO:0016491">
    <property type="term" value="F:oxidoreductase activity"/>
    <property type="evidence" value="ECO:0007669"/>
    <property type="project" value="UniProtKB-KW"/>
</dbReference>
<sequence>MLPYDFDYYLPKTVEEGVRLFQQLEREGKIPVYYSGGTEIITLGRLNLVETNAVIDIKAIGECKEFTIKDQQLIVGSALSLTAVEEKNVFPLLSKAASGVADHTARNKITVGGNICGQIFYREAVLPFLLTDSHVVIAGKNGLRQTPIHQLFKRNLKLQKGEFLVQLHTDRRFLRMPYVCVKRRQQWDTGYPLITVAVLKKEDETRIAISGLCPFPFRAFEMEKSIQQVGPLGDRIQEALRHVPQPVLDDVEGSSGYRVFVLEQMLQDLLRELEGNHP</sequence>
<dbReference type="PANTHER" id="PTHR42659">
    <property type="entry name" value="XANTHINE DEHYDROGENASE SUBUNIT C-RELATED"/>
    <property type="match status" value="1"/>
</dbReference>
<dbReference type="SUPFAM" id="SSF56176">
    <property type="entry name" value="FAD-binding/transporter-associated domain-like"/>
    <property type="match status" value="1"/>
</dbReference>
<dbReference type="GO" id="GO:0071949">
    <property type="term" value="F:FAD binding"/>
    <property type="evidence" value="ECO:0007669"/>
    <property type="project" value="InterPro"/>
</dbReference>
<dbReference type="Gene3D" id="3.30.43.10">
    <property type="entry name" value="Uridine Diphospho-n-acetylenolpyruvylglucosamine Reductase, domain 2"/>
    <property type="match status" value="1"/>
</dbReference>
<dbReference type="PROSITE" id="PS51387">
    <property type="entry name" value="FAD_PCMH"/>
    <property type="match status" value="1"/>
</dbReference>
<evidence type="ECO:0000256" key="3">
    <source>
        <dbReference type="ARBA" id="ARBA00023002"/>
    </source>
</evidence>
<feature type="domain" description="FAD-binding PCMH-type" evidence="4">
    <location>
        <begin position="1"/>
        <end position="174"/>
    </location>
</feature>
<keyword evidence="2" id="KW-0274">FAD</keyword>
<reference evidence="5 6" key="1">
    <citation type="journal article" date="2014" name="Antonie Van Leeuwenhoek">
        <title>Fictibacillus enclensis sp. nov., isolated from marine sediment.</title>
        <authorList>
            <person name="Dastager S.G."/>
            <person name="Mawlankar R."/>
            <person name="Srinivasan K."/>
            <person name="Tang S.K."/>
            <person name="Lee J.C."/>
            <person name="Ramana V.V."/>
            <person name="Shouche Y.S."/>
        </authorList>
    </citation>
    <scope>NUCLEOTIDE SEQUENCE [LARGE SCALE GENOMIC DNA]</scope>
    <source>
        <strain evidence="5 6">NIO-1003</strain>
    </source>
</reference>
<keyword evidence="3" id="KW-0560">Oxidoreductase</keyword>